<dbReference type="EMBL" id="BAAAPM010000003">
    <property type="protein sequence ID" value="GAA1716072.1"/>
    <property type="molecule type" value="Genomic_DNA"/>
</dbReference>
<feature type="transmembrane region" description="Helical" evidence="6">
    <location>
        <begin position="325"/>
        <end position="342"/>
    </location>
</feature>
<comment type="caution">
    <text evidence="9">The sequence shown here is derived from an EMBL/GenBank/DDBJ whole genome shotgun (WGS) entry which is preliminary data.</text>
</comment>
<accession>A0ABN2J1K0</accession>
<feature type="transmembrane region" description="Helical" evidence="6">
    <location>
        <begin position="518"/>
        <end position="540"/>
    </location>
</feature>
<evidence type="ECO:0000256" key="3">
    <source>
        <dbReference type="ARBA" id="ARBA00022989"/>
    </source>
</evidence>
<evidence type="ECO:0000313" key="10">
    <source>
        <dbReference type="Proteomes" id="UP001501138"/>
    </source>
</evidence>
<evidence type="ECO:0000256" key="2">
    <source>
        <dbReference type="ARBA" id="ARBA00022692"/>
    </source>
</evidence>
<reference evidence="9 10" key="1">
    <citation type="journal article" date="2019" name="Int. J. Syst. Evol. Microbiol.">
        <title>The Global Catalogue of Microorganisms (GCM) 10K type strain sequencing project: providing services to taxonomists for standard genome sequencing and annotation.</title>
        <authorList>
            <consortium name="The Broad Institute Genomics Platform"/>
            <consortium name="The Broad Institute Genome Sequencing Center for Infectious Disease"/>
            <person name="Wu L."/>
            <person name="Ma J."/>
        </authorList>
    </citation>
    <scope>NUCLEOTIDE SEQUENCE [LARGE SCALE GENOMIC DNA]</scope>
    <source>
        <strain evidence="9 10">JCM 15589</strain>
    </source>
</reference>
<feature type="transmembrane region" description="Helical" evidence="6">
    <location>
        <begin position="624"/>
        <end position="643"/>
    </location>
</feature>
<keyword evidence="4 6" id="KW-0472">Membrane</keyword>
<dbReference type="NCBIfam" id="NF005141">
    <property type="entry name" value="PRK06590.1"/>
    <property type="match status" value="1"/>
</dbReference>
<feature type="transmembrane region" description="Helical" evidence="6">
    <location>
        <begin position="90"/>
        <end position="110"/>
    </location>
</feature>
<organism evidence="9 10">
    <name type="scientific">Isoptericola hypogeus</name>
    <dbReference type="NCBI Taxonomy" id="300179"/>
    <lineage>
        <taxon>Bacteria</taxon>
        <taxon>Bacillati</taxon>
        <taxon>Actinomycetota</taxon>
        <taxon>Actinomycetes</taxon>
        <taxon>Micrococcales</taxon>
        <taxon>Promicromonosporaceae</taxon>
        <taxon>Isoptericola</taxon>
    </lineage>
</organism>
<feature type="transmembrane region" description="Helical" evidence="6">
    <location>
        <begin position="256"/>
        <end position="274"/>
    </location>
</feature>
<dbReference type="PANTHER" id="PTHR42829">
    <property type="entry name" value="NADH-UBIQUINONE OXIDOREDUCTASE CHAIN 5"/>
    <property type="match status" value="1"/>
</dbReference>
<dbReference type="InterPro" id="IPR001750">
    <property type="entry name" value="ND/Mrp_TM"/>
</dbReference>
<feature type="transmembrane region" description="Helical" evidence="6">
    <location>
        <begin position="423"/>
        <end position="445"/>
    </location>
</feature>
<dbReference type="InterPro" id="IPR018393">
    <property type="entry name" value="NADHpl_OxRdtase_5_subgr"/>
</dbReference>
<proteinExistence type="predicted"/>
<dbReference type="PRINTS" id="PR01434">
    <property type="entry name" value="NADHDHGNASE5"/>
</dbReference>
<dbReference type="InterPro" id="IPR003945">
    <property type="entry name" value="NU5C-like"/>
</dbReference>
<dbReference type="NCBIfam" id="TIGR01974">
    <property type="entry name" value="NDH_I_L"/>
    <property type="match status" value="1"/>
</dbReference>
<dbReference type="Pfam" id="PF00361">
    <property type="entry name" value="Proton_antipo_M"/>
    <property type="match status" value="1"/>
</dbReference>
<dbReference type="PRINTS" id="PR01435">
    <property type="entry name" value="NPOXDRDTASE5"/>
</dbReference>
<feature type="transmembrane region" description="Helical" evidence="6">
    <location>
        <begin position="145"/>
        <end position="164"/>
    </location>
</feature>
<dbReference type="Proteomes" id="UP001501138">
    <property type="component" value="Unassembled WGS sequence"/>
</dbReference>
<evidence type="ECO:0000313" key="9">
    <source>
        <dbReference type="EMBL" id="GAA1716072.1"/>
    </source>
</evidence>
<keyword evidence="3 6" id="KW-1133">Transmembrane helix</keyword>
<keyword evidence="2 5" id="KW-0812">Transmembrane</keyword>
<evidence type="ECO:0000256" key="5">
    <source>
        <dbReference type="RuleBase" id="RU000320"/>
    </source>
</evidence>
<dbReference type="Gene3D" id="1.20.5.2700">
    <property type="match status" value="1"/>
</dbReference>
<feature type="transmembrane region" description="Helical" evidence="6">
    <location>
        <begin position="6"/>
        <end position="26"/>
    </location>
</feature>
<gene>
    <name evidence="9" type="primary">nuoL</name>
    <name evidence="9" type="ORF">GCM10009809_10230</name>
</gene>
<dbReference type="PANTHER" id="PTHR42829:SF2">
    <property type="entry name" value="NADH-UBIQUINONE OXIDOREDUCTASE CHAIN 5"/>
    <property type="match status" value="1"/>
</dbReference>
<evidence type="ECO:0000259" key="7">
    <source>
        <dbReference type="Pfam" id="PF00361"/>
    </source>
</evidence>
<feature type="transmembrane region" description="Helical" evidence="6">
    <location>
        <begin position="478"/>
        <end position="498"/>
    </location>
</feature>
<feature type="transmembrane region" description="Helical" evidence="6">
    <location>
        <begin position="33"/>
        <end position="54"/>
    </location>
</feature>
<evidence type="ECO:0000256" key="4">
    <source>
        <dbReference type="ARBA" id="ARBA00023136"/>
    </source>
</evidence>
<evidence type="ECO:0000256" key="1">
    <source>
        <dbReference type="ARBA" id="ARBA00004127"/>
    </source>
</evidence>
<comment type="subcellular location">
    <subcellularLocation>
        <location evidence="1">Endomembrane system</location>
        <topology evidence="1">Multi-pass membrane protein</topology>
    </subcellularLocation>
    <subcellularLocation>
        <location evidence="5">Membrane</location>
        <topology evidence="5">Multi-pass membrane protein</topology>
    </subcellularLocation>
</comment>
<dbReference type="Pfam" id="PF00662">
    <property type="entry name" value="Proton_antipo_N"/>
    <property type="match status" value="1"/>
</dbReference>
<feature type="domain" description="NADH:quinone oxidoreductase/Mrp antiporter transmembrane" evidence="7">
    <location>
        <begin position="139"/>
        <end position="427"/>
    </location>
</feature>
<dbReference type="InterPro" id="IPR001516">
    <property type="entry name" value="Proton_antipo_N"/>
</dbReference>
<evidence type="ECO:0000256" key="6">
    <source>
        <dbReference type="SAM" id="Phobius"/>
    </source>
</evidence>
<evidence type="ECO:0000259" key="8">
    <source>
        <dbReference type="Pfam" id="PF00662"/>
    </source>
</evidence>
<keyword evidence="10" id="KW-1185">Reference proteome</keyword>
<protein>
    <submittedName>
        <fullName evidence="9">NADH-quinone oxidoreductase subunit L</fullName>
    </submittedName>
</protein>
<feature type="transmembrane region" description="Helical" evidence="6">
    <location>
        <begin position="122"/>
        <end position="139"/>
    </location>
</feature>
<sequence length="644" mass="68546">MTMQTLSLAPWLVATPLAGAVVLLLAGRRTNRWGHWLGVLASAATFVVGLVMLLDMLGTPAEERVVQQTVGTWIDAGPLHVDLGFQVDPLSMTFVMLVTFVGTLIHVYSVAYMDHDVDRRRFFAYLNLFVAAMLLLVLADSYLLLFVGWEGVGLASFLLIGFWDRKRENAVAGTKAFVMNRVGDMGLIVAMMLLLATFGSLDFATVLPAAGEAGSAVGEPTMTAIGLMLLLAACGKSAQLPLQAWLGDAMAGPTPVSALIHAATMVTAGVYLLVRSGPLLEAAPDAQLVVAIVGALTLLFGAVVGTAKDDIKKALAASTMSQIGYMMLAAGLGPVGYAFAIFHLLTHGFFKAGLFLGAGSVMHAMDDDVNMRRFGGLARLLPVTAITMGLGWLAILGVPPFSGFWSKDKIIEAAFVGEGWRPWVFGLAALLGAGITAYYMSRLFFMTFAGRRRWSPDPDQGDAGAVVRHPHEAPALMTWPMIVLAAGSVALGGLLAIGDRFVTWLEPVTGHVEHHEPVLPVWLLVTLTLLLVLAGAALAFRQFAVAPVPVEPPRSTALVRAARVDLHQDDVNEALVMRPGQYLTRALVYSDRAAVDAGWLGLAGGIGRLGTRLRRLQNGYVRSYAATMLGGLGVVALVVWLLAI</sequence>
<name>A0ABN2J1K0_9MICO</name>
<feature type="domain" description="NADH-Ubiquinone oxidoreductase (complex I) chain 5 N-terminal" evidence="8">
    <location>
        <begin position="73"/>
        <end position="123"/>
    </location>
</feature>
<feature type="transmembrane region" description="Helical" evidence="6">
    <location>
        <begin position="377"/>
        <end position="398"/>
    </location>
</feature>
<feature type="transmembrane region" description="Helical" evidence="6">
    <location>
        <begin position="185"/>
        <end position="210"/>
    </location>
</feature>
<feature type="transmembrane region" description="Helical" evidence="6">
    <location>
        <begin position="286"/>
        <end position="304"/>
    </location>
</feature>